<evidence type="ECO:0000256" key="1">
    <source>
        <dbReference type="ARBA" id="ARBA00022617"/>
    </source>
</evidence>
<sequence>MPPPLMVRFHGGAAGPWRVTRMRALAGAALPAVDRIAVQEGMAGAPGGAIAWTLAGSTGNQRYTERAEADSLAARQQGLARPEARHAALIPIRKSEAWWSLAQDERRAILEAESRHIAIGMDYLPAVARRLHHSRELGEPFDFLTWFEFAPTHEAAFDEMLARLRAQREWDFVEREVEIRLVREEG</sequence>
<dbReference type="Gene3D" id="3.30.70.3420">
    <property type="match status" value="1"/>
</dbReference>
<dbReference type="Proteomes" id="UP001305521">
    <property type="component" value="Chromosome"/>
</dbReference>
<dbReference type="RefSeq" id="WP_318646943.1">
    <property type="nucleotide sequence ID" value="NZ_CP137852.1"/>
</dbReference>
<reference evidence="4 5" key="1">
    <citation type="submission" date="2023-11" db="EMBL/GenBank/DDBJ databases">
        <title>Arctic aerobic anoxygenic photoheterotroph Sediminicoccus rosea KRV36 adapts its photosynthesis to long days of polar summer.</title>
        <authorList>
            <person name="Tomasch J."/>
            <person name="Kopejtka K."/>
            <person name="Bily T."/>
            <person name="Gardiner A.T."/>
            <person name="Gardian Z."/>
            <person name="Shivaramu S."/>
            <person name="Koblizek M."/>
            <person name="Engelhardt F."/>
            <person name="Kaftan D."/>
        </authorList>
    </citation>
    <scope>NUCLEOTIDE SEQUENCE [LARGE SCALE GENOMIC DNA]</scope>
    <source>
        <strain evidence="4 5">R-30</strain>
    </source>
</reference>
<keyword evidence="1" id="KW-0349">Heme</keyword>
<proteinExistence type="predicted"/>
<evidence type="ECO:0000256" key="3">
    <source>
        <dbReference type="ARBA" id="ARBA00023004"/>
    </source>
</evidence>
<name>A0ABZ0PBY3_9PROT</name>
<organism evidence="4 5">
    <name type="scientific">Sediminicoccus rosea</name>
    <dbReference type="NCBI Taxonomy" id="1225128"/>
    <lineage>
        <taxon>Bacteria</taxon>
        <taxon>Pseudomonadati</taxon>
        <taxon>Pseudomonadota</taxon>
        <taxon>Alphaproteobacteria</taxon>
        <taxon>Acetobacterales</taxon>
        <taxon>Roseomonadaceae</taxon>
        <taxon>Sediminicoccus</taxon>
    </lineage>
</organism>
<gene>
    <name evidence="4" type="ORF">R9Z33_12685</name>
</gene>
<keyword evidence="5" id="KW-1185">Reference proteome</keyword>
<evidence type="ECO:0000256" key="2">
    <source>
        <dbReference type="ARBA" id="ARBA00022723"/>
    </source>
</evidence>
<dbReference type="Pfam" id="PF06778">
    <property type="entry name" value="Chlor_dismutase"/>
    <property type="match status" value="1"/>
</dbReference>
<evidence type="ECO:0000313" key="5">
    <source>
        <dbReference type="Proteomes" id="UP001305521"/>
    </source>
</evidence>
<dbReference type="InterPro" id="IPR010644">
    <property type="entry name" value="ChdC/CLD"/>
</dbReference>
<keyword evidence="2" id="KW-0479">Metal-binding</keyword>
<keyword evidence="3" id="KW-0408">Iron</keyword>
<dbReference type="SUPFAM" id="SSF54909">
    <property type="entry name" value="Dimeric alpha+beta barrel"/>
    <property type="match status" value="1"/>
</dbReference>
<protein>
    <submittedName>
        <fullName evidence="4">Chlorite dismutase family protein</fullName>
    </submittedName>
</protein>
<dbReference type="InterPro" id="IPR011008">
    <property type="entry name" value="Dimeric_a/b-barrel"/>
</dbReference>
<accession>A0ABZ0PBY3</accession>
<dbReference type="EMBL" id="CP137852">
    <property type="protein sequence ID" value="WPB82962.1"/>
    <property type="molecule type" value="Genomic_DNA"/>
</dbReference>
<evidence type="ECO:0000313" key="4">
    <source>
        <dbReference type="EMBL" id="WPB82962.1"/>
    </source>
</evidence>